<dbReference type="OrthoDB" id="5712323at2"/>
<sequence length="621" mass="70320">MTEKNNGINYSWNFSQGSTVANAARQVQGLWAFDNCVVFPLPRRRLLLKSKRTDKRVVITAEVFQILQLCRQFRTLEEHVALVKKMNPALAERQAEISQIFNKFIEQGFMISAKDLVASLQYKGRAAHQTPLFGILVRTCDRPKQLARLVKSLAENEFHHGRRYRYLVVDDSRNSENIAENQALVRQISKDHGLDIHYHGREAQQKLIATLSGAFPEHQGIIQWLLGDHEEDTRFSGGRLWNYMLLLTAGKRFLTIDDDMICQPRLAPGHQNSLQISEKQRDVHFFLDRADLLEKTSLSTIDPIEQSSEVLGYSIEKAIHHFSAVKLQEQTFKDLGSDQVETLHADSKILLTQCGVFGDPGTVSTNWIYELEGEARAQLVASLETYESLRASRHLWLGSSSLHFSPTTSLLSTLTGFDNQEMLPCTSPYFRNEDHLFGILVKALYPNSLALEFPWGLLHFPEPERTWSQEALDRPENVGVLGFLADVANNSMGNCYANDCSQRLTFLAETYLGLADANEGVLEAGIEENLIHARVGKINHLQAQLDTYGNQPSYWANDVKRLLLAGSNALVNREERLIPDVAASNERTAQVALVRTTLRQFGSALKVWPRLWNFCKDDIKD</sequence>
<dbReference type="eggNOG" id="ENOG5030WSJ">
    <property type="taxonomic scope" value="Bacteria"/>
</dbReference>
<evidence type="ECO:0000313" key="1">
    <source>
        <dbReference type="EMBL" id="ADE16647.1"/>
    </source>
</evidence>
<evidence type="ECO:0000313" key="2">
    <source>
        <dbReference type="Proteomes" id="UP000001844"/>
    </source>
</evidence>
<dbReference type="RefSeq" id="WP_013034496.1">
    <property type="nucleotide sequence ID" value="NC_013960.1"/>
</dbReference>
<gene>
    <name evidence="1" type="ordered locus">Nhal_3624</name>
</gene>
<name>D5C259_NITHN</name>
<dbReference type="KEGG" id="nhl:Nhal_3624"/>
<accession>D5C259</accession>
<dbReference type="AlphaFoldDB" id="D5C259"/>
<proteinExistence type="predicted"/>
<dbReference type="HOGENOM" id="CLU_444751_0_0_6"/>
<keyword evidence="2" id="KW-1185">Reference proteome</keyword>
<dbReference type="STRING" id="472759.Nhal_3624"/>
<dbReference type="InterPro" id="IPR029044">
    <property type="entry name" value="Nucleotide-diphossugar_trans"/>
</dbReference>
<dbReference type="Proteomes" id="UP000001844">
    <property type="component" value="Chromosome"/>
</dbReference>
<dbReference type="SUPFAM" id="SSF53448">
    <property type="entry name" value="Nucleotide-diphospho-sugar transferases"/>
    <property type="match status" value="1"/>
</dbReference>
<protein>
    <submittedName>
        <fullName evidence="1">Uncharacterized protein</fullName>
    </submittedName>
</protein>
<reference evidence="2" key="1">
    <citation type="submission" date="2010-04" db="EMBL/GenBank/DDBJ databases">
        <title>Complete genome sequence of Nitrosococcus halophilus Nc4, a salt-adapted, aerobic obligate ammonia-oxidizing sulfur purple bacterium.</title>
        <authorList>
            <consortium name="US DOE Joint Genome Institute"/>
            <person name="Campbell M.A."/>
            <person name="Malfatti S.A."/>
            <person name="Chain P.S.G."/>
            <person name="Heidelberg J.F."/>
            <person name="Ward B.B."/>
            <person name="Klotz M.G."/>
        </authorList>
    </citation>
    <scope>NUCLEOTIDE SEQUENCE [LARGE SCALE GENOMIC DNA]</scope>
    <source>
        <strain evidence="2">Nc4</strain>
    </source>
</reference>
<dbReference type="EMBL" id="CP001798">
    <property type="protein sequence ID" value="ADE16647.1"/>
    <property type="molecule type" value="Genomic_DNA"/>
</dbReference>
<organism evidence="1 2">
    <name type="scientific">Nitrosococcus halophilus (strain Nc4)</name>
    <dbReference type="NCBI Taxonomy" id="472759"/>
    <lineage>
        <taxon>Bacteria</taxon>
        <taxon>Pseudomonadati</taxon>
        <taxon>Pseudomonadota</taxon>
        <taxon>Gammaproteobacteria</taxon>
        <taxon>Chromatiales</taxon>
        <taxon>Chromatiaceae</taxon>
        <taxon>Nitrosococcus</taxon>
    </lineage>
</organism>